<dbReference type="GO" id="GO:0005886">
    <property type="term" value="C:plasma membrane"/>
    <property type="evidence" value="ECO:0007669"/>
    <property type="project" value="TreeGrafter"/>
</dbReference>
<keyword evidence="3" id="KW-0813">Transport</keyword>
<dbReference type="PROSITE" id="PS50267">
    <property type="entry name" value="NA_NEUROTRAN_SYMP_3"/>
    <property type="match status" value="1"/>
</dbReference>
<dbReference type="PANTHER" id="PTHR11616">
    <property type="entry name" value="SODIUM/CHLORIDE DEPENDENT TRANSPORTER"/>
    <property type="match status" value="1"/>
</dbReference>
<feature type="binding site" evidence="9">
    <location>
        <position position="360"/>
    </location>
    <ligand>
        <name>Na(+)</name>
        <dbReference type="ChEBI" id="CHEBI:29101"/>
        <label>1</label>
    </ligand>
</feature>
<keyword evidence="8" id="KW-0325">Glycoprotein</keyword>
<evidence type="ECO:0000256" key="3">
    <source>
        <dbReference type="ARBA" id="ARBA00022448"/>
    </source>
</evidence>
<dbReference type="GO" id="GO:0089718">
    <property type="term" value="P:amino acid import across plasma membrane"/>
    <property type="evidence" value="ECO:0007669"/>
    <property type="project" value="TreeGrafter"/>
</dbReference>
<evidence type="ECO:0000256" key="11">
    <source>
        <dbReference type="SAM" id="Phobius"/>
    </source>
</evidence>
<evidence type="ECO:0000313" key="12">
    <source>
        <dbReference type="Proteomes" id="UP000887565"/>
    </source>
</evidence>
<evidence type="ECO:0000256" key="2">
    <source>
        <dbReference type="ARBA" id="ARBA00006459"/>
    </source>
</evidence>
<dbReference type="GO" id="GO:0046872">
    <property type="term" value="F:metal ion binding"/>
    <property type="evidence" value="ECO:0007669"/>
    <property type="project" value="UniProtKB-KW"/>
</dbReference>
<dbReference type="GO" id="GO:0015179">
    <property type="term" value="F:L-amino acid transmembrane transporter activity"/>
    <property type="evidence" value="ECO:0007669"/>
    <property type="project" value="TreeGrafter"/>
</dbReference>
<proteinExistence type="inferred from homology"/>
<feature type="transmembrane region" description="Helical" evidence="11">
    <location>
        <begin position="304"/>
        <end position="325"/>
    </location>
</feature>
<organism evidence="12 13">
    <name type="scientific">Romanomermis culicivorax</name>
    <name type="common">Nematode worm</name>
    <dbReference type="NCBI Taxonomy" id="13658"/>
    <lineage>
        <taxon>Eukaryota</taxon>
        <taxon>Metazoa</taxon>
        <taxon>Ecdysozoa</taxon>
        <taxon>Nematoda</taxon>
        <taxon>Enoplea</taxon>
        <taxon>Dorylaimia</taxon>
        <taxon>Mermithida</taxon>
        <taxon>Mermithoidea</taxon>
        <taxon>Mermithidae</taxon>
        <taxon>Romanomermis</taxon>
    </lineage>
</organism>
<feature type="transmembrane region" description="Helical" evidence="11">
    <location>
        <begin position="386"/>
        <end position="412"/>
    </location>
</feature>
<keyword evidence="12" id="KW-1185">Reference proteome</keyword>
<evidence type="ECO:0000256" key="9">
    <source>
        <dbReference type="PIRSR" id="PIRSR600175-1"/>
    </source>
</evidence>
<evidence type="ECO:0000256" key="10">
    <source>
        <dbReference type="PIRSR" id="PIRSR600175-2"/>
    </source>
</evidence>
<feature type="binding site" evidence="9">
    <location>
        <position position="93"/>
    </location>
    <ligand>
        <name>Na(+)</name>
        <dbReference type="ChEBI" id="CHEBI:29101"/>
        <label>1</label>
    </ligand>
</feature>
<keyword evidence="4 11" id="KW-0812">Transmembrane</keyword>
<evidence type="ECO:0000313" key="13">
    <source>
        <dbReference type="WBParaSite" id="nRc.2.0.1.t06668-RA"/>
    </source>
</evidence>
<comment type="similarity">
    <text evidence="2">Belongs to the sodium:neurotransmitter symporter (SNF) (TC 2.A.22) family.</text>
</comment>
<feature type="transmembrane region" description="Helical" evidence="11">
    <location>
        <begin position="269"/>
        <end position="292"/>
    </location>
</feature>
<feature type="disulfide bond" evidence="10">
    <location>
        <begin position="185"/>
        <end position="196"/>
    </location>
</feature>
<comment type="subcellular location">
    <subcellularLocation>
        <location evidence="1">Membrane</location>
        <topology evidence="1">Multi-pass membrane protein</topology>
    </subcellularLocation>
</comment>
<name>A0A915HZ06_ROMCU</name>
<evidence type="ECO:0000256" key="5">
    <source>
        <dbReference type="ARBA" id="ARBA00022847"/>
    </source>
</evidence>
<evidence type="ECO:0000256" key="4">
    <source>
        <dbReference type="ARBA" id="ARBA00022692"/>
    </source>
</evidence>
<dbReference type="AlphaFoldDB" id="A0A915HZ06"/>
<keyword evidence="6 11" id="KW-1133">Transmembrane helix</keyword>
<feature type="binding site" evidence="9">
    <location>
        <position position="86"/>
    </location>
    <ligand>
        <name>Na(+)</name>
        <dbReference type="ChEBI" id="CHEBI:29101"/>
        <label>1</label>
    </ligand>
</feature>
<dbReference type="PRINTS" id="PR00176">
    <property type="entry name" value="NANEUSMPORT"/>
</dbReference>
<dbReference type="WBParaSite" id="nRc.2.0.1.t06668-RA">
    <property type="protein sequence ID" value="nRc.2.0.1.t06668-RA"/>
    <property type="gene ID" value="nRc.2.0.1.g06668"/>
</dbReference>
<evidence type="ECO:0000256" key="6">
    <source>
        <dbReference type="ARBA" id="ARBA00022989"/>
    </source>
</evidence>
<protein>
    <submittedName>
        <fullName evidence="13">Transporter</fullName>
    </submittedName>
</protein>
<keyword evidence="9" id="KW-0479">Metal-binding</keyword>
<feature type="transmembrane region" description="Helical" evidence="11">
    <location>
        <begin position="353"/>
        <end position="374"/>
    </location>
</feature>
<dbReference type="InterPro" id="IPR037272">
    <property type="entry name" value="SNS_sf"/>
</dbReference>
<dbReference type="SUPFAM" id="SSF161070">
    <property type="entry name" value="SNF-like"/>
    <property type="match status" value="1"/>
</dbReference>
<feature type="transmembrane region" description="Helical" evidence="11">
    <location>
        <begin position="139"/>
        <end position="172"/>
    </location>
</feature>
<keyword evidence="10" id="KW-1015">Disulfide bond</keyword>
<dbReference type="PANTHER" id="PTHR11616:SF321">
    <property type="entry name" value="SODIUM-DEPENDENT NUTRIENT AMINO ACID TRANSPORTER 1-RELATED"/>
    <property type="match status" value="1"/>
</dbReference>
<sequence length="425" mass="48183">MTIFRPKHLNKAYNRNMSQQKLESRSLASYPGINNFQENDYAALRAKFENQGEIQYPFEDTSGTGDENKIRGNWTSKGDFFALCLGFSVGLNNFWRFPYYFYTHGGTTFLLPYLIMLCLIGLPIYFMELAIGQFASDVITLLFVGVGIAMFIISVFIAIYHNVIIAWSVYYFINSLQSDVPWKSCDHYPEWNTPNCTIVSRQLFQTCSVSNGTLLTNGTCLLHDIDHKNIIGHVASESNVQTLPSYAPYSVWPSSEFFHHAMLHLSGDIASIGAIHWQLALYSFLAWIFVFFSLFKGIKSAGKVAYVTTILPYVILFVFLVRAMWYEGAINGIVEFIMPDYTKLLTLKIWGDAALQSFYSLCCCWGALTTLASYNRFHTNCYKQSWMLCFSDVISAMFFGVVVFATMGALAYETNAPKISALVQK</sequence>
<evidence type="ECO:0000256" key="1">
    <source>
        <dbReference type="ARBA" id="ARBA00004141"/>
    </source>
</evidence>
<dbReference type="InterPro" id="IPR000175">
    <property type="entry name" value="Na/ntran_symport"/>
</dbReference>
<evidence type="ECO:0000256" key="7">
    <source>
        <dbReference type="ARBA" id="ARBA00023136"/>
    </source>
</evidence>
<keyword evidence="9" id="KW-0915">Sodium</keyword>
<dbReference type="Proteomes" id="UP000887565">
    <property type="component" value="Unplaced"/>
</dbReference>
<keyword evidence="7 11" id="KW-0472">Membrane</keyword>
<dbReference type="OMA" id="FQENDYA"/>
<evidence type="ECO:0000256" key="8">
    <source>
        <dbReference type="ARBA" id="ARBA00023180"/>
    </source>
</evidence>
<dbReference type="GO" id="GO:0005283">
    <property type="term" value="F:amino acid:sodium symporter activity"/>
    <property type="evidence" value="ECO:0007669"/>
    <property type="project" value="TreeGrafter"/>
</dbReference>
<accession>A0A915HZ06</accession>
<feature type="transmembrane region" description="Helical" evidence="11">
    <location>
        <begin position="80"/>
        <end position="97"/>
    </location>
</feature>
<keyword evidence="5" id="KW-0769">Symport</keyword>
<feature type="binding site" evidence="9">
    <location>
        <position position="89"/>
    </location>
    <ligand>
        <name>Na(+)</name>
        <dbReference type="ChEBI" id="CHEBI:29101"/>
        <label>1</label>
    </ligand>
</feature>
<feature type="transmembrane region" description="Helical" evidence="11">
    <location>
        <begin position="109"/>
        <end position="127"/>
    </location>
</feature>
<dbReference type="Pfam" id="PF00209">
    <property type="entry name" value="SNF"/>
    <property type="match status" value="1"/>
</dbReference>
<reference evidence="13" key="1">
    <citation type="submission" date="2022-11" db="UniProtKB">
        <authorList>
            <consortium name="WormBaseParasite"/>
        </authorList>
    </citation>
    <scope>IDENTIFICATION</scope>
</reference>